<accession>A0A521C347</accession>
<dbReference type="OrthoDB" id="8895516at2"/>
<evidence type="ECO:0000313" key="2">
    <source>
        <dbReference type="Proteomes" id="UP000316030"/>
    </source>
</evidence>
<name>A0A521C347_9RHOB</name>
<dbReference type="EMBL" id="FXTO01000005">
    <property type="protein sequence ID" value="SMO53231.1"/>
    <property type="molecule type" value="Genomic_DNA"/>
</dbReference>
<sequence>MIKHVPTETLHPSLHQPDMPARLHLPIRDVLRSHETKSKFRQSALTHDFFTHSTLAHILEAPEQMLREIQLIPRLGVKTLALLKLVISDEIALAFPAEWRRSTASHSTHSTLSEKLALFRKIFAPVQDVIPFHAEYYSQAFSDANLSAENTFLRDAASDFLYVCVSLPEPLKTPAVLALETPEPSTANYGARMQDLLQTALSRPLKGCILMDGGTLMDLATRSGPYRSLTPEEARHQLSVLRWITQLPRPDLHIRVTDYKKHQISTGFLGGEGILSIYLMGGYLRTEDPSMIRLFRDQVTAASKAGVPAELFLESLPQT</sequence>
<organism evidence="1 2">
    <name type="scientific">Thalassovita litoralis</name>
    <dbReference type="NCBI Taxonomy" id="1010611"/>
    <lineage>
        <taxon>Bacteria</taxon>
        <taxon>Pseudomonadati</taxon>
        <taxon>Pseudomonadota</taxon>
        <taxon>Alphaproteobacteria</taxon>
        <taxon>Rhodobacterales</taxon>
        <taxon>Roseobacteraceae</taxon>
        <taxon>Thalassovita</taxon>
    </lineage>
</organism>
<dbReference type="RefSeq" id="WP_142492528.1">
    <property type="nucleotide sequence ID" value="NZ_FXTO01000005.1"/>
</dbReference>
<gene>
    <name evidence="1" type="ORF">SAMN06265173_10543</name>
</gene>
<dbReference type="Proteomes" id="UP000316030">
    <property type="component" value="Unassembled WGS sequence"/>
</dbReference>
<protein>
    <submittedName>
        <fullName evidence="1">Uncharacterized protein</fullName>
    </submittedName>
</protein>
<dbReference type="AlphaFoldDB" id="A0A521C347"/>
<keyword evidence="2" id="KW-1185">Reference proteome</keyword>
<reference evidence="1 2" key="1">
    <citation type="submission" date="2017-05" db="EMBL/GenBank/DDBJ databases">
        <authorList>
            <person name="Varghese N."/>
            <person name="Submissions S."/>
        </authorList>
    </citation>
    <scope>NUCLEOTIDE SEQUENCE [LARGE SCALE GENOMIC DNA]</scope>
    <source>
        <strain evidence="1 2">DSM 29506</strain>
    </source>
</reference>
<evidence type="ECO:0000313" key="1">
    <source>
        <dbReference type="EMBL" id="SMO53231.1"/>
    </source>
</evidence>
<proteinExistence type="predicted"/>